<comment type="caution">
    <text evidence="1">The sequence shown here is derived from an EMBL/GenBank/DDBJ whole genome shotgun (WGS) entry which is preliminary data.</text>
</comment>
<dbReference type="Proteomes" id="UP001500967">
    <property type="component" value="Unassembled WGS sequence"/>
</dbReference>
<sequence>MVDLRTEVPHPARVYDYLLGGKDNFAADRAAAEQGRRSNPASDVAPGANRDWLRRVVTYLTREQGIGQFLDVGTGLPTSPNVHEVAQGIDPGARIVYIDHDPIVLAHARALLTSNPAGATNYLDADFRDPARILASAKETLDFDRPVALLLVAIAHFVGDADEPHRIVRELVDALPSGSYLALSHLTGDFLPEQWKKVEAIYAARGVTMQVRPKAEIERFFDGLELVDPGLTLVHRWRPDERDRFADRSDELVSVYGAVARKP</sequence>
<dbReference type="InterPro" id="IPR006764">
    <property type="entry name" value="SAM_dep_MeTrfase_SAV2177_type"/>
</dbReference>
<name>A0ABN0UD29_9ACTN</name>
<keyword evidence="2" id="KW-1185">Reference proteome</keyword>
<dbReference type="Gene3D" id="3.40.50.150">
    <property type="entry name" value="Vaccinia Virus protein VP39"/>
    <property type="match status" value="1"/>
</dbReference>
<dbReference type="RefSeq" id="WP_344649843.1">
    <property type="nucleotide sequence ID" value="NZ_BAAAGX010000014.1"/>
</dbReference>
<dbReference type="InterPro" id="IPR029063">
    <property type="entry name" value="SAM-dependent_MTases_sf"/>
</dbReference>
<keyword evidence="1" id="KW-0489">Methyltransferase</keyword>
<dbReference type="GO" id="GO:0032259">
    <property type="term" value="P:methylation"/>
    <property type="evidence" value="ECO:0007669"/>
    <property type="project" value="UniProtKB-KW"/>
</dbReference>
<protein>
    <submittedName>
        <fullName evidence="1">SAM-dependent methyltransferase</fullName>
    </submittedName>
</protein>
<evidence type="ECO:0000313" key="2">
    <source>
        <dbReference type="Proteomes" id="UP001500967"/>
    </source>
</evidence>
<dbReference type="GO" id="GO:0008168">
    <property type="term" value="F:methyltransferase activity"/>
    <property type="evidence" value="ECO:0007669"/>
    <property type="project" value="UniProtKB-KW"/>
</dbReference>
<dbReference type="SUPFAM" id="SSF53335">
    <property type="entry name" value="S-adenosyl-L-methionine-dependent methyltransferases"/>
    <property type="match status" value="1"/>
</dbReference>
<keyword evidence="1" id="KW-0808">Transferase</keyword>
<dbReference type="EMBL" id="BAAAGX010000014">
    <property type="protein sequence ID" value="GAA0246193.1"/>
    <property type="molecule type" value="Genomic_DNA"/>
</dbReference>
<gene>
    <name evidence="1" type="ORF">GCM10009539_34440</name>
</gene>
<dbReference type="Pfam" id="PF04672">
    <property type="entry name" value="Methyltransf_19"/>
    <property type="match status" value="1"/>
</dbReference>
<proteinExistence type="predicted"/>
<dbReference type="PIRSF" id="PIRSF017393">
    <property type="entry name" value="MTase_SAV2177"/>
    <property type="match status" value="1"/>
</dbReference>
<accession>A0ABN0UD29</accession>
<evidence type="ECO:0000313" key="1">
    <source>
        <dbReference type="EMBL" id="GAA0246193.1"/>
    </source>
</evidence>
<reference evidence="1 2" key="1">
    <citation type="journal article" date="2019" name="Int. J. Syst. Evol. Microbiol.">
        <title>The Global Catalogue of Microorganisms (GCM) 10K type strain sequencing project: providing services to taxonomists for standard genome sequencing and annotation.</title>
        <authorList>
            <consortium name="The Broad Institute Genomics Platform"/>
            <consortium name="The Broad Institute Genome Sequencing Center for Infectious Disease"/>
            <person name="Wu L."/>
            <person name="Ma J."/>
        </authorList>
    </citation>
    <scope>NUCLEOTIDE SEQUENCE [LARGE SCALE GENOMIC DNA]</scope>
    <source>
        <strain evidence="1 2">JCM 10425</strain>
    </source>
</reference>
<organism evidence="1 2">
    <name type="scientific">Cryptosporangium japonicum</name>
    <dbReference type="NCBI Taxonomy" id="80872"/>
    <lineage>
        <taxon>Bacteria</taxon>
        <taxon>Bacillati</taxon>
        <taxon>Actinomycetota</taxon>
        <taxon>Actinomycetes</taxon>
        <taxon>Cryptosporangiales</taxon>
        <taxon>Cryptosporangiaceae</taxon>
        <taxon>Cryptosporangium</taxon>
    </lineage>
</organism>